<dbReference type="PROSITE" id="PS00209">
    <property type="entry name" value="HEMOCYANIN_1"/>
    <property type="match status" value="2"/>
</dbReference>
<dbReference type="InterPro" id="IPR005204">
    <property type="entry name" value="Hemocyanin_N"/>
</dbReference>
<dbReference type="Gene3D" id="1.10.1280.10">
    <property type="entry name" value="Di-copper center containing domain from catechol oxidase"/>
    <property type="match status" value="2"/>
</dbReference>
<accession>A0A835GG43</accession>
<feature type="domain" description="Hemocyanin N-terminal" evidence="5">
    <location>
        <begin position="128"/>
        <end position="249"/>
    </location>
</feature>
<keyword evidence="3" id="KW-0472">Membrane</keyword>
<feature type="domain" description="Hemocyanin middle" evidence="4">
    <location>
        <begin position="961"/>
        <end position="1230"/>
    </location>
</feature>
<dbReference type="InterPro" id="IPR013788">
    <property type="entry name" value="Hemocyanin/hexamerin"/>
</dbReference>
<protein>
    <recommendedName>
        <fullName evidence="9">Arylphorin</fullName>
    </recommendedName>
</protein>
<evidence type="ECO:0000259" key="4">
    <source>
        <dbReference type="Pfam" id="PF00372"/>
    </source>
</evidence>
<gene>
    <name evidence="7" type="ORF">HW555_005971</name>
</gene>
<dbReference type="SUPFAM" id="SSF48050">
    <property type="entry name" value="Hemocyanin, N-terminal domain"/>
    <property type="match status" value="2"/>
</dbReference>
<dbReference type="GO" id="GO:0005615">
    <property type="term" value="C:extracellular space"/>
    <property type="evidence" value="ECO:0007669"/>
    <property type="project" value="UniProtKB-ARBA"/>
</dbReference>
<evidence type="ECO:0000256" key="3">
    <source>
        <dbReference type="SAM" id="Phobius"/>
    </source>
</evidence>
<evidence type="ECO:0000259" key="5">
    <source>
        <dbReference type="Pfam" id="PF03722"/>
    </source>
</evidence>
<dbReference type="InterPro" id="IPR005203">
    <property type="entry name" value="Hemocyanin_C"/>
</dbReference>
<dbReference type="InterPro" id="IPR036697">
    <property type="entry name" value="Hemocyanin_N_sf"/>
</dbReference>
<dbReference type="GO" id="GO:0045735">
    <property type="term" value="F:nutrient reservoir activity"/>
    <property type="evidence" value="ECO:0007669"/>
    <property type="project" value="UniProtKB-KW"/>
</dbReference>
<dbReference type="PANTHER" id="PTHR11511">
    <property type="entry name" value="LARVAL STORAGE PROTEIN/PHENOLOXIDASE"/>
    <property type="match status" value="1"/>
</dbReference>
<name>A0A835GG43_SPOEX</name>
<organism evidence="7 8">
    <name type="scientific">Spodoptera exigua</name>
    <name type="common">Beet armyworm</name>
    <name type="synonym">Noctua fulgens</name>
    <dbReference type="NCBI Taxonomy" id="7107"/>
    <lineage>
        <taxon>Eukaryota</taxon>
        <taxon>Metazoa</taxon>
        <taxon>Ecdysozoa</taxon>
        <taxon>Arthropoda</taxon>
        <taxon>Hexapoda</taxon>
        <taxon>Insecta</taxon>
        <taxon>Pterygota</taxon>
        <taxon>Neoptera</taxon>
        <taxon>Endopterygota</taxon>
        <taxon>Lepidoptera</taxon>
        <taxon>Glossata</taxon>
        <taxon>Ditrysia</taxon>
        <taxon>Noctuoidea</taxon>
        <taxon>Noctuidae</taxon>
        <taxon>Amphipyrinae</taxon>
        <taxon>Spodoptera</taxon>
    </lineage>
</organism>
<sequence length="1540" mass="182894">MINSAICDTKQRSREDWNFHSTRFLVSITTEKAGNVVVAVVIVLMLFKIYLLAPIGIDEDRKHVKKSYPAKSRVTADNDTQLTSEDKLSAVEATMKTVLVLAGLVALVMGSAVPHHHNIKLKPVGPKFVEYQKKILKLFEQNEQLDYHSDYYKVGKDYDIEANIQNYSNKQAVDEFLLLYRTGTLPKYYKFSIFYERMRDEAIALFHVLYYAKDFDTFYKTACWAKVYMNGEQFLYAYYIAIVQRADTDGIVLPAPYEVYPQFFFNGKVMHQLYRTKMQSYPFEDKFAAQYGIVKENNNYVFYANYSTSLSYPNQEQKLSYFTEDIGLNSYYFYFHSQMPFWWKSEKLSVLKDRLGEVFFYYYQQLLARYYLERLPHGLGEIPEFSWYSNFKSGYNPQLYAHYTNYAQRSNDYNLHNENNYEYIRFLDTYEKTFFQFLQKGEFKTPEKEMNYVGNYWHMNSDLYAEKSNKDLHQYSYEIIARHVLGASPKPFDKYSFMPSALDFYQTSLRDPAFYQLYQRIIDYLIDYKQYVKPYDHNDLHFVGVKINDVQVSELVTYFDYFDFNATNSVYYNKEELKTYPVNYIVRQPRLNHKPFSVKLDVKSDAASDAVFKIFIGPKYHANGYPVNIEDDWMKFYELDWFVQKLVPGENKIERKSSEFVLFKDDSVPINEIYEFLDQAKVPYDMSVQPDNMPRRLMLPKGTLGGYPFQLFVFVYPYNSVKKGDNVFESYILDNKPFGYPFDRPVREAYFRQPNVFFKDVRIYHKDAYLPYELNVPSYFLQNKIVPSLPSVQLSAVEATMKTVLVLAGLVALVMGSAVPHQHDIKLKPVEPQFVEYQKKILALFEHSKQLEYHADYYKVGKDYDIEANIQNYSNKQAVDEFLLLYRTGTLPKYYPFSIFYQRMRDEAIALFHVLYFAKDFDTFYKTACWAKVYMNEEQFFYAYYIAIVQRKDTTGIVLPAPYEVYPQLFMNKDVQSRMNYVKMQNGLLNEKLAAQYGMVKENSNYVFYANYSNSLSYPNKEQKLSYFTEDIGLNSYYFYFHSQMPFWWKSEKLSVLKDRLGEVFFYYYQQLLARYYLERLPHGLGEIPEFSWYSNFKSGYYPQLYSVLAPYAQRSNDYKIHNEKNYEYIRFLDTYEKTFFQFLQKGEFKTPEKEMNYVGNYWHMNSDLYAEKSDKDLHQYSYEIIARHVLGASPKPFDKYTFMPSALDFYQTSLRDPAFYQLYQRIIDYLIDYKQYVKPYDHNDLHFVGVKINDVQVSELITYFDYFDFNATNSVFYNKEELKSYPMNYLVRQPRLNHKPFSVKLDVKSDVASDAVFKIFIGPKYHANGYPVNIEDDWMKFYELDWFVQKLVPGENKIERKSSEFVLFKDDSVPINEIYEFLDQGKVPYDMSVQPDNMPRRLMLPKGTLGGYPFQLFVFVYPYNSVKKGENVFESYILDNKPFGYPFDRPVREAYFRQPNVFFKDVRIYHKDAYYPYELNVPSYFVQKKIYIHIIGNPHNGFGPKYSNLHCVVGPHWGFISRNNGSMGDQRGGTGDSGL</sequence>
<evidence type="ECO:0008006" key="9">
    <source>
        <dbReference type="Google" id="ProtNLM"/>
    </source>
</evidence>
<evidence type="ECO:0000256" key="2">
    <source>
        <dbReference type="ARBA" id="ARBA00038082"/>
    </source>
</evidence>
<dbReference type="PROSITE" id="PS00210">
    <property type="entry name" value="HEMOCYANIN_2"/>
    <property type="match status" value="2"/>
</dbReference>
<dbReference type="Gene3D" id="2.60.40.1520">
    <property type="entry name" value="Hemocyanin, C-terminal domain"/>
    <property type="match status" value="2"/>
</dbReference>
<dbReference type="PANTHER" id="PTHR11511:SF5">
    <property type="entry name" value="FAT-BODY PROTEIN 1-RELATED"/>
    <property type="match status" value="1"/>
</dbReference>
<dbReference type="InterPro" id="IPR014756">
    <property type="entry name" value="Ig_E-set"/>
</dbReference>
<feature type="domain" description="Hemocyanin N-terminal" evidence="5">
    <location>
        <begin position="834"/>
        <end position="955"/>
    </location>
</feature>
<reference evidence="7" key="1">
    <citation type="submission" date="2020-08" db="EMBL/GenBank/DDBJ databases">
        <title>Spodoptera exigua strain:BAW_Kor-Di-RS1 Genome sequencing and assembly.</title>
        <authorList>
            <person name="Kim J."/>
            <person name="Nam H.Y."/>
            <person name="Kwon M."/>
            <person name="Choi J.H."/>
            <person name="Cho S.R."/>
            <person name="Kim G.-H."/>
        </authorList>
    </citation>
    <scope>NUCLEOTIDE SEQUENCE</scope>
    <source>
        <strain evidence="7">BAW_Kor-Di-RS1</strain>
        <tissue evidence="7">Whole-body</tissue>
    </source>
</reference>
<proteinExistence type="inferred from homology"/>
<dbReference type="InterPro" id="IPR037020">
    <property type="entry name" value="Hemocyanin_C_sf"/>
</dbReference>
<dbReference type="Pfam" id="PF03722">
    <property type="entry name" value="Hemocyanin_N"/>
    <property type="match status" value="2"/>
</dbReference>
<dbReference type="Pfam" id="PF03723">
    <property type="entry name" value="Hemocyanin_C"/>
    <property type="match status" value="2"/>
</dbReference>
<feature type="transmembrane region" description="Helical" evidence="3">
    <location>
        <begin position="36"/>
        <end position="57"/>
    </location>
</feature>
<dbReference type="InterPro" id="IPR000896">
    <property type="entry name" value="Hemocyanin/hexamerin_mid_dom"/>
</dbReference>
<feature type="domain" description="Hemocyanin C-terminal" evidence="6">
    <location>
        <begin position="1240"/>
        <end position="1471"/>
    </location>
</feature>
<keyword evidence="1" id="KW-0758">Storage protein</keyword>
<dbReference type="SUPFAM" id="SSF81296">
    <property type="entry name" value="E set domains"/>
    <property type="match status" value="2"/>
</dbReference>
<dbReference type="Pfam" id="PF00372">
    <property type="entry name" value="Hemocyanin_M"/>
    <property type="match status" value="2"/>
</dbReference>
<evidence type="ECO:0000313" key="8">
    <source>
        <dbReference type="Proteomes" id="UP000648187"/>
    </source>
</evidence>
<dbReference type="InterPro" id="IPR008922">
    <property type="entry name" value="Di-copper_centre_dom_sf"/>
</dbReference>
<keyword evidence="3" id="KW-0812">Transmembrane</keyword>
<comment type="caution">
    <text evidence="7">The sequence shown here is derived from an EMBL/GenBank/DDBJ whole genome shotgun (WGS) entry which is preliminary data.</text>
</comment>
<evidence type="ECO:0000259" key="6">
    <source>
        <dbReference type="Pfam" id="PF03723"/>
    </source>
</evidence>
<keyword evidence="3" id="KW-1133">Transmembrane helix</keyword>
<feature type="domain" description="Hemocyanin middle" evidence="4">
    <location>
        <begin position="255"/>
        <end position="524"/>
    </location>
</feature>
<dbReference type="Gene3D" id="1.20.1370.10">
    <property type="entry name" value="Hemocyanin, N-terminal domain"/>
    <property type="match status" value="2"/>
</dbReference>
<dbReference type="EMBL" id="JACKWZ010000083">
    <property type="protein sequence ID" value="KAF9416841.1"/>
    <property type="molecule type" value="Genomic_DNA"/>
</dbReference>
<feature type="domain" description="Hemocyanin C-terminal" evidence="6">
    <location>
        <begin position="534"/>
        <end position="765"/>
    </location>
</feature>
<dbReference type="Proteomes" id="UP000648187">
    <property type="component" value="Unassembled WGS sequence"/>
</dbReference>
<comment type="similarity">
    <text evidence="2">Belongs to the hemocyanin family.</text>
</comment>
<dbReference type="SUPFAM" id="SSF48056">
    <property type="entry name" value="Di-copper centre-containing domain"/>
    <property type="match status" value="2"/>
</dbReference>
<evidence type="ECO:0000313" key="7">
    <source>
        <dbReference type="EMBL" id="KAF9416841.1"/>
    </source>
</evidence>
<keyword evidence="8" id="KW-1185">Reference proteome</keyword>
<evidence type="ECO:0000256" key="1">
    <source>
        <dbReference type="ARBA" id="ARBA00022761"/>
    </source>
</evidence>
<dbReference type="PRINTS" id="PR00187">
    <property type="entry name" value="HAEMOCYANIN"/>
</dbReference>